<evidence type="ECO:0000313" key="15">
    <source>
        <dbReference type="Proteomes" id="UP000019141"/>
    </source>
</evidence>
<dbReference type="HOGENOM" id="CLU_461218_0_0_7"/>
<dbReference type="Proteomes" id="UP000019141">
    <property type="component" value="Unassembled WGS sequence"/>
</dbReference>
<dbReference type="PANTHER" id="PTHR11468:SF3">
    <property type="entry name" value="GLYCOGEN PHOSPHORYLASE, LIVER FORM"/>
    <property type="match status" value="1"/>
</dbReference>
<sequence>NRLRLYSARSSHEFDMEVFSKGDYLQAVEQKVASEMISKVLYPSDSVERGRELRLIQEYFLVACALEDIIKTYLASHDNFDAFASKVAIQLNDTHPTLAVAELMRRLIDEHDLSWNQAWEITQATLAYTNHTLLPEALEKWSLPLFEHVLPRHLSLIYDMNHRFLQTVTTTWPGDLERMRRLSIIEEGEPKHVRMAHLAIVGSHSVNGVSRLHSELVKTSLVPDFYALWPERFNNKTNGITQRRWLLQANPALATLITDTIGDAWITHLEALRDLESQVHDPAFQQAFMQVKQSNKVRLAQRIEQTTGIRVSPDSLFDIQVKRIHEYKRQSLNLLHIIHTYLRLIEDRTPPPVPRTFIFAGKAAPEYWAAKQLIHMIHSVAEVINNDVRAADWMKVVFIPDYRVSLAEIIIPAADLSEQVSTAGKEASGTGNMKFALNGALTIGTYDGANIEICEEVGEDNIFIFGLRAETIETMRRQGTYHPQAYCQRAPELARVMTALRSAQFCPKTPDLFSWFYHALMEQGDYYFHLADLASYIPTQLHASEVYTQPALWAQKAILNVARVGKFSSDRTIREYARDIWKIQPVLKGQR</sequence>
<dbReference type="GO" id="GO:0005980">
    <property type="term" value="P:glycogen catabolic process"/>
    <property type="evidence" value="ECO:0007669"/>
    <property type="project" value="TreeGrafter"/>
</dbReference>
<keyword evidence="7 13" id="KW-0328">Glycosyltransferase</keyword>
<comment type="similarity">
    <text evidence="4 13">Belongs to the glycogen phosphorylase family.</text>
</comment>
<evidence type="ECO:0000256" key="4">
    <source>
        <dbReference type="ARBA" id="ARBA00006047"/>
    </source>
</evidence>
<proteinExistence type="inferred from homology"/>
<dbReference type="GO" id="GO:0005737">
    <property type="term" value="C:cytoplasm"/>
    <property type="evidence" value="ECO:0007669"/>
    <property type="project" value="UniProtKB-SubCell"/>
</dbReference>
<evidence type="ECO:0000256" key="6">
    <source>
        <dbReference type="ARBA" id="ARBA00022533"/>
    </source>
</evidence>
<comment type="function">
    <text evidence="13">Allosteric enzyme that catalyzes the rate-limiting step in glycogen catabolism, the phosphorolytic cleavage of glycogen to produce glucose-1-phosphate, and plays a central role in maintaining cellular and organismal glucose homeostasis.</text>
</comment>
<reference evidence="14 15" key="1">
    <citation type="journal article" date="2014" name="Nature">
        <title>An environmental bacterial taxon with a large and distinct metabolic repertoire.</title>
        <authorList>
            <person name="Wilson M.C."/>
            <person name="Mori T."/>
            <person name="Ruckert C."/>
            <person name="Uria A.R."/>
            <person name="Helf M.J."/>
            <person name="Takada K."/>
            <person name="Gernert C."/>
            <person name="Steffens U.A."/>
            <person name="Heycke N."/>
            <person name="Schmitt S."/>
            <person name="Rinke C."/>
            <person name="Helfrich E.J."/>
            <person name="Brachmann A.O."/>
            <person name="Gurgui C."/>
            <person name="Wakimoto T."/>
            <person name="Kracht M."/>
            <person name="Crusemann M."/>
            <person name="Hentschel U."/>
            <person name="Abe I."/>
            <person name="Matsunaga S."/>
            <person name="Kalinowski J."/>
            <person name="Takeyama H."/>
            <person name="Piel J."/>
        </authorList>
    </citation>
    <scope>NUCLEOTIDE SEQUENCE [LARGE SCALE GENOMIC DNA]</scope>
    <source>
        <strain evidence="15">TSY1</strain>
    </source>
</reference>
<dbReference type="PATRIC" id="fig|1429438.4.peg.7318"/>
<organism evidence="14 15">
    <name type="scientific">Entotheonella factor</name>
    <dbReference type="NCBI Taxonomy" id="1429438"/>
    <lineage>
        <taxon>Bacteria</taxon>
        <taxon>Pseudomonadati</taxon>
        <taxon>Nitrospinota/Tectimicrobiota group</taxon>
        <taxon>Candidatus Tectimicrobiota</taxon>
        <taxon>Candidatus Entotheonellia</taxon>
        <taxon>Candidatus Entotheonellales</taxon>
        <taxon>Candidatus Entotheonellaceae</taxon>
        <taxon>Candidatus Entotheonella</taxon>
    </lineage>
</organism>
<evidence type="ECO:0000256" key="1">
    <source>
        <dbReference type="ARBA" id="ARBA00001275"/>
    </source>
</evidence>
<dbReference type="PROSITE" id="PS00102">
    <property type="entry name" value="PHOSPHORYLASE"/>
    <property type="match status" value="1"/>
</dbReference>
<accession>W4L726</accession>
<comment type="function">
    <text evidence="11">Phosphorylase is an important allosteric enzyme in carbohydrate metabolism. Enzymes from different sources differ in their regulatory mechanisms and in their natural substrates. However, all known phosphorylases share catalytic and structural properties.</text>
</comment>
<evidence type="ECO:0000256" key="2">
    <source>
        <dbReference type="ARBA" id="ARBA00001933"/>
    </source>
</evidence>
<comment type="catalytic activity">
    <reaction evidence="1 13">
        <text>[(1-&gt;4)-alpha-D-glucosyl](n) + phosphate = [(1-&gt;4)-alpha-D-glucosyl](n-1) + alpha-D-glucose 1-phosphate</text>
        <dbReference type="Rhea" id="RHEA:41732"/>
        <dbReference type="Rhea" id="RHEA-COMP:9584"/>
        <dbReference type="Rhea" id="RHEA-COMP:9586"/>
        <dbReference type="ChEBI" id="CHEBI:15444"/>
        <dbReference type="ChEBI" id="CHEBI:43474"/>
        <dbReference type="ChEBI" id="CHEBI:58601"/>
        <dbReference type="EC" id="2.4.1.1"/>
    </reaction>
</comment>
<comment type="cofactor">
    <cofactor evidence="2 13">
        <name>pyridoxal 5'-phosphate</name>
        <dbReference type="ChEBI" id="CHEBI:597326"/>
    </cofactor>
</comment>
<evidence type="ECO:0000313" key="14">
    <source>
        <dbReference type="EMBL" id="ETW93485.1"/>
    </source>
</evidence>
<dbReference type="EC" id="2.4.1.1" evidence="13"/>
<evidence type="ECO:0000256" key="3">
    <source>
        <dbReference type="ARBA" id="ARBA00004496"/>
    </source>
</evidence>
<dbReference type="SUPFAM" id="SSF53756">
    <property type="entry name" value="UDP-Glycosyltransferase/glycogen phosphorylase"/>
    <property type="match status" value="1"/>
</dbReference>
<comment type="subcellular location">
    <subcellularLocation>
        <location evidence="3">Cytoplasm</location>
    </subcellularLocation>
</comment>
<comment type="caution">
    <text evidence="14">The sequence shown here is derived from an EMBL/GenBank/DDBJ whole genome shotgun (WGS) entry which is preliminary data.</text>
</comment>
<dbReference type="EMBL" id="AZHW01001228">
    <property type="protein sequence ID" value="ETW93485.1"/>
    <property type="molecule type" value="Genomic_DNA"/>
</dbReference>
<protein>
    <recommendedName>
        <fullName evidence="13">Alpha-1,4 glucan phosphorylase</fullName>
        <ecNumber evidence="13">2.4.1.1</ecNumber>
    </recommendedName>
</protein>
<evidence type="ECO:0000256" key="13">
    <source>
        <dbReference type="RuleBase" id="RU000587"/>
    </source>
</evidence>
<feature type="non-terminal residue" evidence="14">
    <location>
        <position position="1"/>
    </location>
</feature>
<evidence type="ECO:0000256" key="9">
    <source>
        <dbReference type="ARBA" id="ARBA00022898"/>
    </source>
</evidence>
<dbReference type="GO" id="GO:0008184">
    <property type="term" value="F:glycogen phosphorylase activity"/>
    <property type="evidence" value="ECO:0007669"/>
    <property type="project" value="InterPro"/>
</dbReference>
<feature type="modified residue" description="N6-(pyridoxal phosphate)lysine" evidence="12">
    <location>
        <position position="434"/>
    </location>
</feature>
<name>W4L726_ENTF1</name>
<dbReference type="GO" id="GO:0030170">
    <property type="term" value="F:pyridoxal phosphate binding"/>
    <property type="evidence" value="ECO:0007669"/>
    <property type="project" value="InterPro"/>
</dbReference>
<dbReference type="FunFam" id="3.40.50.2000:FF:000003">
    <property type="entry name" value="Alpha-1,4 glucan phosphorylase"/>
    <property type="match status" value="1"/>
</dbReference>
<keyword evidence="9 12" id="KW-0663">Pyridoxal phosphate</keyword>
<dbReference type="PIRSF" id="PIRSF000460">
    <property type="entry name" value="Pprylas_GlgP"/>
    <property type="match status" value="1"/>
</dbReference>
<keyword evidence="8 13" id="KW-0808">Transferase</keyword>
<keyword evidence="15" id="KW-1185">Reference proteome</keyword>
<keyword evidence="6" id="KW-0021">Allosteric enzyme</keyword>
<dbReference type="InterPro" id="IPR000811">
    <property type="entry name" value="Glyco_trans_35"/>
</dbReference>
<dbReference type="NCBIfam" id="TIGR02093">
    <property type="entry name" value="P_ylase"/>
    <property type="match status" value="1"/>
</dbReference>
<dbReference type="Gene3D" id="3.40.50.2000">
    <property type="entry name" value="Glycogen Phosphorylase B"/>
    <property type="match status" value="2"/>
</dbReference>
<evidence type="ECO:0000256" key="8">
    <source>
        <dbReference type="ARBA" id="ARBA00022679"/>
    </source>
</evidence>
<dbReference type="InterPro" id="IPR011833">
    <property type="entry name" value="Glycg_phsphrylas"/>
</dbReference>
<dbReference type="Pfam" id="PF00343">
    <property type="entry name" value="Phosphorylase"/>
    <property type="match status" value="1"/>
</dbReference>
<dbReference type="FunFam" id="3.40.50.2000:FF:000153">
    <property type="entry name" value="Alpha-1,4 glucan phosphorylase"/>
    <property type="match status" value="1"/>
</dbReference>
<dbReference type="PANTHER" id="PTHR11468">
    <property type="entry name" value="GLYCOGEN PHOSPHORYLASE"/>
    <property type="match status" value="1"/>
</dbReference>
<keyword evidence="5" id="KW-0963">Cytoplasm</keyword>
<keyword evidence="10 13" id="KW-0119">Carbohydrate metabolism</keyword>
<dbReference type="InterPro" id="IPR035090">
    <property type="entry name" value="Pyridoxal_P_attach_site"/>
</dbReference>
<gene>
    <name evidence="14" type="ORF">ETSY1_39015</name>
</gene>
<evidence type="ECO:0000256" key="11">
    <source>
        <dbReference type="ARBA" id="ARBA00025174"/>
    </source>
</evidence>
<evidence type="ECO:0000256" key="12">
    <source>
        <dbReference type="PIRSR" id="PIRSR000460-1"/>
    </source>
</evidence>
<evidence type="ECO:0000256" key="5">
    <source>
        <dbReference type="ARBA" id="ARBA00022490"/>
    </source>
</evidence>
<dbReference type="AlphaFoldDB" id="W4L726"/>
<evidence type="ECO:0000256" key="7">
    <source>
        <dbReference type="ARBA" id="ARBA00022676"/>
    </source>
</evidence>
<evidence type="ECO:0000256" key="10">
    <source>
        <dbReference type="ARBA" id="ARBA00023277"/>
    </source>
</evidence>